<dbReference type="InterPro" id="IPR032359">
    <property type="entry name" value="KwaB-like"/>
</dbReference>
<keyword evidence="1" id="KW-0175">Coiled coil</keyword>
<evidence type="ECO:0000256" key="1">
    <source>
        <dbReference type="SAM" id="Coils"/>
    </source>
</evidence>
<name>A0A430A6D0_9ENTE</name>
<proteinExistence type="predicted"/>
<dbReference type="RefSeq" id="WP_126832057.1">
    <property type="nucleotide sequence ID" value="NZ_CBCRYB010000009.1"/>
</dbReference>
<dbReference type="AlphaFoldDB" id="A0A430A6D0"/>
<evidence type="ECO:0008006" key="4">
    <source>
        <dbReference type="Google" id="ProtNLM"/>
    </source>
</evidence>
<organism evidence="2 3">
    <name type="scientific">Vagococcus fessus</name>
    <dbReference type="NCBI Taxonomy" id="120370"/>
    <lineage>
        <taxon>Bacteria</taxon>
        <taxon>Bacillati</taxon>
        <taxon>Bacillota</taxon>
        <taxon>Bacilli</taxon>
        <taxon>Lactobacillales</taxon>
        <taxon>Enterococcaceae</taxon>
        <taxon>Vagococcus</taxon>
    </lineage>
</organism>
<protein>
    <recommendedName>
        <fullName evidence="4">DUF4868 domain-containing protein</fullName>
    </recommendedName>
</protein>
<feature type="coiled-coil region" evidence="1">
    <location>
        <begin position="238"/>
        <end position="282"/>
    </location>
</feature>
<keyword evidence="3" id="KW-1185">Reference proteome</keyword>
<comment type="caution">
    <text evidence="2">The sequence shown here is derived from an EMBL/GenBank/DDBJ whole genome shotgun (WGS) entry which is preliminary data.</text>
</comment>
<accession>A0A430A6D0</accession>
<dbReference type="Proteomes" id="UP000287101">
    <property type="component" value="Unassembled WGS sequence"/>
</dbReference>
<evidence type="ECO:0000313" key="2">
    <source>
        <dbReference type="EMBL" id="RSU02418.1"/>
    </source>
</evidence>
<reference evidence="2 3" key="1">
    <citation type="submission" date="2017-05" db="EMBL/GenBank/DDBJ databases">
        <title>Vagococcus spp. assemblies.</title>
        <authorList>
            <person name="Gulvik C.A."/>
        </authorList>
    </citation>
    <scope>NUCLEOTIDE SEQUENCE [LARGE SCALE GENOMIC DNA]</scope>
    <source>
        <strain evidence="2 3">CCUG 41755</strain>
    </source>
</reference>
<dbReference type="EMBL" id="NGJY01000003">
    <property type="protein sequence ID" value="RSU02418.1"/>
    <property type="molecule type" value="Genomic_DNA"/>
</dbReference>
<evidence type="ECO:0000313" key="3">
    <source>
        <dbReference type="Proteomes" id="UP000287101"/>
    </source>
</evidence>
<dbReference type="OrthoDB" id="2676243at2"/>
<dbReference type="Pfam" id="PF16162">
    <property type="entry name" value="KwaB"/>
    <property type="match status" value="1"/>
</dbReference>
<gene>
    <name evidence="2" type="ORF">CBF31_08600</name>
</gene>
<sequence length="339" mass="40071">MKSTSTIYNELLELLEGEGHGITFYLSRHVKQDEKYKTIEYDLSDELKGWLIDSIFKEIKMDEIKELENIKISEYNHEFNINDSVVELVLSDSEFIDIKEKKELLISSVNTAPKNESILNSNFQIIKVTKNEDVFYTCYYRGIKRSSKRKKYLSMFEGHIKENVESFFDIGGNLSFIIFKERIFIFRVKDFERSFKYNTHITEKRDENIEQIIEMDIFSNLESAQKFKEKSSNHLYARGLAEMKKEQLEDLKSNYQDRCNELNVIKKSLELKETNKDELREENGVLLDLLEFIDFENDNKIEIADETNITPLLHFLQDKIVESFLTKKVKTIIGYQKGD</sequence>